<evidence type="ECO:0000313" key="2">
    <source>
        <dbReference type="Proteomes" id="UP000436006"/>
    </source>
</evidence>
<reference evidence="1 2" key="1">
    <citation type="submission" date="2019-12" db="EMBL/GenBank/DDBJ databases">
        <title>Spirosoma sp. HMF4905 genome sequencing and assembly.</title>
        <authorList>
            <person name="Kang H."/>
            <person name="Cha I."/>
            <person name="Kim H."/>
            <person name="Joh K."/>
        </authorList>
    </citation>
    <scope>NUCLEOTIDE SEQUENCE [LARGE SCALE GENOMIC DNA]</scope>
    <source>
        <strain evidence="1 2">HMF4905</strain>
    </source>
</reference>
<dbReference type="EMBL" id="WPIN01000015">
    <property type="protein sequence ID" value="MVM34252.1"/>
    <property type="molecule type" value="Genomic_DNA"/>
</dbReference>
<proteinExistence type="predicted"/>
<dbReference type="RefSeq" id="WP_157589079.1">
    <property type="nucleotide sequence ID" value="NZ_WPIN01000015.1"/>
</dbReference>
<organism evidence="1 2">
    <name type="scientific">Spirosoma arboris</name>
    <dbReference type="NCBI Taxonomy" id="2682092"/>
    <lineage>
        <taxon>Bacteria</taxon>
        <taxon>Pseudomonadati</taxon>
        <taxon>Bacteroidota</taxon>
        <taxon>Cytophagia</taxon>
        <taxon>Cytophagales</taxon>
        <taxon>Cytophagaceae</taxon>
        <taxon>Spirosoma</taxon>
    </lineage>
</organism>
<evidence type="ECO:0000313" key="1">
    <source>
        <dbReference type="EMBL" id="MVM34252.1"/>
    </source>
</evidence>
<protein>
    <submittedName>
        <fullName evidence="1">Uncharacterized protein</fullName>
    </submittedName>
</protein>
<gene>
    <name evidence="1" type="ORF">GO755_29750</name>
</gene>
<sequence>MPITLNHLRGENQIVQQVDFGTGDILILSCRDVDKDFENQIWLIQNEPKPKQDWAELKDPAYAEGIVTDQMPIKPTIVLAFSDRDSITSLIRSLHELYGKMPVPEGHLDPQKTDNRFLDEKGFVFLDAEKKPYWIRMWGGEPWLFYWHADNRWVSLRRTNQNEIWQASQARLSDEKAEVYHTLNASNHA</sequence>
<comment type="caution">
    <text evidence="1">The sequence shown here is derived from an EMBL/GenBank/DDBJ whole genome shotgun (WGS) entry which is preliminary data.</text>
</comment>
<accession>A0A7K1SKC8</accession>
<keyword evidence="2" id="KW-1185">Reference proteome</keyword>
<name>A0A7K1SKC8_9BACT</name>
<dbReference type="AlphaFoldDB" id="A0A7K1SKC8"/>
<dbReference type="Proteomes" id="UP000436006">
    <property type="component" value="Unassembled WGS sequence"/>
</dbReference>